<dbReference type="GO" id="GO:0045543">
    <property type="term" value="F:gibberellin 2-beta-dioxygenase activity"/>
    <property type="evidence" value="ECO:0007669"/>
    <property type="project" value="UniProtKB-EC"/>
</dbReference>
<evidence type="ECO:0000313" key="5">
    <source>
        <dbReference type="EMBL" id="RHN75289.1"/>
    </source>
</evidence>
<proteinExistence type="predicted"/>
<keyword evidence="3" id="KW-0812">Transmembrane</keyword>
<keyword evidence="2" id="KW-0408">Iron</keyword>
<name>A0A396JAH5_MEDTR</name>
<dbReference type="EC" id="1.14.11.13" evidence="5"/>
<evidence type="ECO:0000313" key="6">
    <source>
        <dbReference type="Proteomes" id="UP000265566"/>
    </source>
</evidence>
<dbReference type="InterPro" id="IPR027443">
    <property type="entry name" value="IPNS-like_sf"/>
</dbReference>
<evidence type="ECO:0000259" key="4">
    <source>
        <dbReference type="Pfam" id="PF14226"/>
    </source>
</evidence>
<dbReference type="InterPro" id="IPR026992">
    <property type="entry name" value="DIOX_N"/>
</dbReference>
<dbReference type="InterPro" id="IPR050231">
    <property type="entry name" value="Iron_ascorbate_oxido_reductase"/>
</dbReference>
<accession>A0A396JAH5</accession>
<dbReference type="EMBL" id="PSQE01000002">
    <property type="protein sequence ID" value="RHN75289.1"/>
    <property type="molecule type" value="Genomic_DNA"/>
</dbReference>
<reference evidence="6" key="1">
    <citation type="journal article" date="2018" name="Nat. Plants">
        <title>Whole-genome landscape of Medicago truncatula symbiotic genes.</title>
        <authorList>
            <person name="Pecrix Y."/>
            <person name="Staton S.E."/>
            <person name="Sallet E."/>
            <person name="Lelandais-Briere C."/>
            <person name="Moreau S."/>
            <person name="Carrere S."/>
            <person name="Blein T."/>
            <person name="Jardinaud M.F."/>
            <person name="Latrasse D."/>
            <person name="Zouine M."/>
            <person name="Zahm M."/>
            <person name="Kreplak J."/>
            <person name="Mayjonade B."/>
            <person name="Satge C."/>
            <person name="Perez M."/>
            <person name="Cauet S."/>
            <person name="Marande W."/>
            <person name="Chantry-Darmon C."/>
            <person name="Lopez-Roques C."/>
            <person name="Bouchez O."/>
            <person name="Berard A."/>
            <person name="Debelle F."/>
            <person name="Munos S."/>
            <person name="Bendahmane A."/>
            <person name="Berges H."/>
            <person name="Niebel A."/>
            <person name="Buitink J."/>
            <person name="Frugier F."/>
            <person name="Benhamed M."/>
            <person name="Crespi M."/>
            <person name="Gouzy J."/>
            <person name="Gamas P."/>
        </authorList>
    </citation>
    <scope>NUCLEOTIDE SEQUENCE [LARGE SCALE GENOMIC DNA]</scope>
    <source>
        <strain evidence="6">cv. Jemalong A17</strain>
    </source>
</reference>
<dbReference type="PANTHER" id="PTHR47990">
    <property type="entry name" value="2-OXOGLUTARATE (2OG) AND FE(II)-DEPENDENT OXYGENASE SUPERFAMILY PROTEIN-RELATED"/>
    <property type="match status" value="1"/>
</dbReference>
<keyword evidence="5" id="KW-0223">Dioxygenase</keyword>
<dbReference type="Gramene" id="rna11465">
    <property type="protein sequence ID" value="RHN75289.1"/>
    <property type="gene ID" value="gene11465"/>
</dbReference>
<organism evidence="5 6">
    <name type="scientific">Medicago truncatula</name>
    <name type="common">Barrel medic</name>
    <name type="synonym">Medicago tribuloides</name>
    <dbReference type="NCBI Taxonomy" id="3880"/>
    <lineage>
        <taxon>Eukaryota</taxon>
        <taxon>Viridiplantae</taxon>
        <taxon>Streptophyta</taxon>
        <taxon>Embryophyta</taxon>
        <taxon>Tracheophyta</taxon>
        <taxon>Spermatophyta</taxon>
        <taxon>Magnoliopsida</taxon>
        <taxon>eudicotyledons</taxon>
        <taxon>Gunneridae</taxon>
        <taxon>Pentapetalae</taxon>
        <taxon>rosids</taxon>
        <taxon>fabids</taxon>
        <taxon>Fabales</taxon>
        <taxon>Fabaceae</taxon>
        <taxon>Papilionoideae</taxon>
        <taxon>50 kb inversion clade</taxon>
        <taxon>NPAAA clade</taxon>
        <taxon>Hologalegina</taxon>
        <taxon>IRL clade</taxon>
        <taxon>Trifolieae</taxon>
        <taxon>Medicago</taxon>
    </lineage>
</organism>
<dbReference type="GO" id="GO:0046872">
    <property type="term" value="F:metal ion binding"/>
    <property type="evidence" value="ECO:0007669"/>
    <property type="project" value="UniProtKB-KW"/>
</dbReference>
<dbReference type="SUPFAM" id="SSF51197">
    <property type="entry name" value="Clavaminate synthase-like"/>
    <property type="match status" value="1"/>
</dbReference>
<keyword evidence="3" id="KW-1133">Transmembrane helix</keyword>
<dbReference type="AlphaFoldDB" id="A0A396JAH5"/>
<evidence type="ECO:0000256" key="2">
    <source>
        <dbReference type="ARBA" id="ARBA00023004"/>
    </source>
</evidence>
<feature type="transmembrane region" description="Helical" evidence="3">
    <location>
        <begin position="152"/>
        <end position="174"/>
    </location>
</feature>
<dbReference type="Pfam" id="PF14226">
    <property type="entry name" value="DIOX_N"/>
    <property type="match status" value="1"/>
</dbReference>
<comment type="caution">
    <text evidence="5">The sequence shown here is derived from an EMBL/GenBank/DDBJ whole genome shotgun (WGS) entry which is preliminary data.</text>
</comment>
<dbReference type="Gene3D" id="2.60.120.330">
    <property type="entry name" value="B-lactam Antibiotic, Isopenicillin N Synthase, Chain"/>
    <property type="match status" value="1"/>
</dbReference>
<evidence type="ECO:0000256" key="3">
    <source>
        <dbReference type="SAM" id="Phobius"/>
    </source>
</evidence>
<gene>
    <name evidence="5" type="ORF">MtrunA17_Chr2g0319531</name>
</gene>
<keyword evidence="1" id="KW-0479">Metal-binding</keyword>
<protein>
    <submittedName>
        <fullName evidence="5">Putative gibberellin 2-beta-dioxygenase</fullName>
        <ecNumber evidence="5">1.14.11.13</ecNumber>
    </submittedName>
</protein>
<keyword evidence="3" id="KW-0472">Membrane</keyword>
<keyword evidence="5" id="KW-0560">Oxidoreductase</keyword>
<feature type="domain" description="Non-haem dioxygenase N-terminal" evidence="4">
    <location>
        <begin position="39"/>
        <end position="139"/>
    </location>
</feature>
<dbReference type="Proteomes" id="UP000265566">
    <property type="component" value="Chromosome 2"/>
</dbReference>
<sequence length="189" mass="22400">MEMDFEPPFLKIYNTLLEKNLGDNSENDLYSKVEGSEELPLIDLEKLNLEDPKREECMKEISEAASKWGFFQIINHGISNEILNKMISEQKKLFYQPFVNKLSAETVFNLSPKTYRWGNPCATNLRQLSWSEAFHFALTDIPNMDQHITLRLVFFTSIIFFVFEGIYFCFYFYFFALYTHTQNFSTFTY</sequence>
<evidence type="ECO:0000256" key="1">
    <source>
        <dbReference type="ARBA" id="ARBA00022723"/>
    </source>
</evidence>